<proteinExistence type="predicted"/>
<organism evidence="2">
    <name type="scientific">Sesamum radiatum</name>
    <name type="common">Black benniseed</name>
    <dbReference type="NCBI Taxonomy" id="300843"/>
    <lineage>
        <taxon>Eukaryota</taxon>
        <taxon>Viridiplantae</taxon>
        <taxon>Streptophyta</taxon>
        <taxon>Embryophyta</taxon>
        <taxon>Tracheophyta</taxon>
        <taxon>Spermatophyta</taxon>
        <taxon>Magnoliopsida</taxon>
        <taxon>eudicotyledons</taxon>
        <taxon>Gunneridae</taxon>
        <taxon>Pentapetalae</taxon>
        <taxon>asterids</taxon>
        <taxon>lamiids</taxon>
        <taxon>Lamiales</taxon>
        <taxon>Pedaliaceae</taxon>
        <taxon>Sesamum</taxon>
    </lineage>
</organism>
<dbReference type="PANTHER" id="PTHR46890:SF48">
    <property type="entry name" value="RNA-DIRECTED DNA POLYMERASE"/>
    <property type="match status" value="1"/>
</dbReference>
<dbReference type="InterPro" id="IPR043502">
    <property type="entry name" value="DNA/RNA_pol_sf"/>
</dbReference>
<dbReference type="AlphaFoldDB" id="A0AAW2RGC3"/>
<comment type="caution">
    <text evidence="2">The sequence shown here is derived from an EMBL/GenBank/DDBJ whole genome shotgun (WGS) entry which is preliminary data.</text>
</comment>
<dbReference type="SUPFAM" id="SSF56672">
    <property type="entry name" value="DNA/RNA polymerases"/>
    <property type="match status" value="1"/>
</dbReference>
<protein>
    <submittedName>
        <fullName evidence="2">LINE-1 retrotransposable element O protein</fullName>
    </submittedName>
</protein>
<name>A0AAW2RGC3_SESRA</name>
<gene>
    <name evidence="2" type="ORF">Sradi_3191800</name>
</gene>
<dbReference type="InterPro" id="IPR000477">
    <property type="entry name" value="RT_dom"/>
</dbReference>
<dbReference type="PROSITE" id="PS50878">
    <property type="entry name" value="RT_POL"/>
    <property type="match status" value="1"/>
</dbReference>
<dbReference type="EMBL" id="JACGWJ010000013">
    <property type="protein sequence ID" value="KAL0378863.1"/>
    <property type="molecule type" value="Genomic_DNA"/>
</dbReference>
<accession>A0AAW2RGC3</accession>
<dbReference type="Pfam" id="PF00078">
    <property type="entry name" value="RVT_1"/>
    <property type="match status" value="1"/>
</dbReference>
<evidence type="ECO:0000259" key="1">
    <source>
        <dbReference type="PROSITE" id="PS50878"/>
    </source>
</evidence>
<dbReference type="PANTHER" id="PTHR46890">
    <property type="entry name" value="NON-LTR RETROLELEMENT REVERSE TRANSCRIPTASE-LIKE PROTEIN-RELATED"/>
    <property type="match status" value="1"/>
</dbReference>
<sequence length="395" mass="45023">MVLRGGTISTADSSRRSALRLKLDELLAREEMMWKQRGKVQWLREGDLNTAFFHAKASARQRKNTISHLRRQDGSWSSSAAEVQNIITSYFHGLFTSTRPSDADIEAAIEGLTTRVSTEMNSQLLLPFTADEVKNALFQMYPYKSPGPDGMSPIFFQKYWDVVGPDIISFTLSFLNDRIFYPKFNYTYIVLIPKCPNPELMSHFRPISLCNITYKIASKAIANRLKPFLNSIISEYQSAFLPGRLITDNVLVAYEINHYLAHKYWGSVGHMALKLDLSKAYDRVEWIFLERVLSRLGFDPSFISLIHSCVTTTSYSILLSGQKFGYFHPQRGLRQGDPLSPYLFLFCAEVFSCLISMAEAAGQLKGWQLVVVDLGSHTYYSQTIHSSSVRRRQKL</sequence>
<evidence type="ECO:0000313" key="2">
    <source>
        <dbReference type="EMBL" id="KAL0378863.1"/>
    </source>
</evidence>
<dbReference type="InterPro" id="IPR052343">
    <property type="entry name" value="Retrotransposon-Effector_Assoc"/>
</dbReference>
<feature type="domain" description="Reverse transcriptase" evidence="1">
    <location>
        <begin position="173"/>
        <end position="395"/>
    </location>
</feature>
<reference evidence="2" key="2">
    <citation type="journal article" date="2024" name="Plant">
        <title>Genomic evolution and insights into agronomic trait innovations of Sesamum species.</title>
        <authorList>
            <person name="Miao H."/>
            <person name="Wang L."/>
            <person name="Qu L."/>
            <person name="Liu H."/>
            <person name="Sun Y."/>
            <person name="Le M."/>
            <person name="Wang Q."/>
            <person name="Wei S."/>
            <person name="Zheng Y."/>
            <person name="Lin W."/>
            <person name="Duan Y."/>
            <person name="Cao H."/>
            <person name="Xiong S."/>
            <person name="Wang X."/>
            <person name="Wei L."/>
            <person name="Li C."/>
            <person name="Ma Q."/>
            <person name="Ju M."/>
            <person name="Zhao R."/>
            <person name="Li G."/>
            <person name="Mu C."/>
            <person name="Tian Q."/>
            <person name="Mei H."/>
            <person name="Zhang T."/>
            <person name="Gao T."/>
            <person name="Zhang H."/>
        </authorList>
    </citation>
    <scope>NUCLEOTIDE SEQUENCE</scope>
    <source>
        <strain evidence="2">G02</strain>
    </source>
</reference>
<reference evidence="2" key="1">
    <citation type="submission" date="2020-06" db="EMBL/GenBank/DDBJ databases">
        <authorList>
            <person name="Li T."/>
            <person name="Hu X."/>
            <person name="Zhang T."/>
            <person name="Song X."/>
            <person name="Zhang H."/>
            <person name="Dai N."/>
            <person name="Sheng W."/>
            <person name="Hou X."/>
            <person name="Wei L."/>
        </authorList>
    </citation>
    <scope>NUCLEOTIDE SEQUENCE</scope>
    <source>
        <strain evidence="2">G02</strain>
        <tissue evidence="2">Leaf</tissue>
    </source>
</reference>
<dbReference type="CDD" id="cd01650">
    <property type="entry name" value="RT_nLTR_like"/>
    <property type="match status" value="1"/>
</dbReference>